<dbReference type="AlphaFoldDB" id="A0A8T2XC07"/>
<evidence type="ECO:0000313" key="2">
    <source>
        <dbReference type="Proteomes" id="UP000807159"/>
    </source>
</evidence>
<organism evidence="1 2">
    <name type="scientific">Populus deltoides</name>
    <name type="common">Eastern poplar</name>
    <name type="synonym">Eastern cottonwood</name>
    <dbReference type="NCBI Taxonomy" id="3696"/>
    <lineage>
        <taxon>Eukaryota</taxon>
        <taxon>Viridiplantae</taxon>
        <taxon>Streptophyta</taxon>
        <taxon>Embryophyta</taxon>
        <taxon>Tracheophyta</taxon>
        <taxon>Spermatophyta</taxon>
        <taxon>Magnoliopsida</taxon>
        <taxon>eudicotyledons</taxon>
        <taxon>Gunneridae</taxon>
        <taxon>Pentapetalae</taxon>
        <taxon>rosids</taxon>
        <taxon>fabids</taxon>
        <taxon>Malpighiales</taxon>
        <taxon>Salicaceae</taxon>
        <taxon>Saliceae</taxon>
        <taxon>Populus</taxon>
    </lineage>
</organism>
<proteinExistence type="predicted"/>
<protein>
    <submittedName>
        <fullName evidence="1">Uncharacterized protein</fullName>
    </submittedName>
</protein>
<name>A0A8T2XC07_POPDE</name>
<accession>A0A8T2XC07</accession>
<keyword evidence="2" id="KW-1185">Reference proteome</keyword>
<gene>
    <name evidence="1" type="ORF">H0E87_023021</name>
</gene>
<sequence>MLPAHHPSHEQWQYSPLASANTRASPVSSEVEKAAPNCFDEASLHLVPGKEHLIVVAVPEYMSCYNGSFPDLPTAVKGSVPGLVAKSQRRLVACKLIKGIRSPSNLLPLISLD</sequence>
<comment type="caution">
    <text evidence="1">The sequence shown here is derived from an EMBL/GenBank/DDBJ whole genome shotgun (WGS) entry which is preliminary data.</text>
</comment>
<dbReference type="Proteomes" id="UP000807159">
    <property type="component" value="Chromosome 13"/>
</dbReference>
<dbReference type="EMBL" id="JACEGQ020000013">
    <property type="protein sequence ID" value="KAH8490716.1"/>
    <property type="molecule type" value="Genomic_DNA"/>
</dbReference>
<reference evidence="1" key="1">
    <citation type="journal article" date="2021" name="J. Hered.">
        <title>Genome Assembly of Salicaceae Populus deltoides (Eastern Cottonwood) I-69 Based on Nanopore Sequencing and Hi-C Technologies.</title>
        <authorList>
            <person name="Bai S."/>
            <person name="Wu H."/>
            <person name="Zhang J."/>
            <person name="Pan Z."/>
            <person name="Zhao W."/>
            <person name="Li Z."/>
            <person name="Tong C."/>
        </authorList>
    </citation>
    <scope>NUCLEOTIDE SEQUENCE</scope>
    <source>
        <tissue evidence="1">Leaf</tissue>
    </source>
</reference>
<evidence type="ECO:0000313" key="1">
    <source>
        <dbReference type="EMBL" id="KAH8490716.1"/>
    </source>
</evidence>